<keyword evidence="2" id="KW-0662">Pyridine nucleotide biosynthesis</keyword>
<dbReference type="GO" id="GO:0046872">
    <property type="term" value="F:metal ion binding"/>
    <property type="evidence" value="ECO:0007669"/>
    <property type="project" value="UniProtKB-KW"/>
</dbReference>
<dbReference type="EMBL" id="CADCVP010000140">
    <property type="protein sequence ID" value="CAA9490477.1"/>
    <property type="molecule type" value="Genomic_DNA"/>
</dbReference>
<evidence type="ECO:0000259" key="8">
    <source>
        <dbReference type="Pfam" id="PF00857"/>
    </source>
</evidence>
<evidence type="ECO:0000256" key="1">
    <source>
        <dbReference type="ARBA" id="ARBA00006336"/>
    </source>
</evidence>
<dbReference type="PANTHER" id="PTHR11080">
    <property type="entry name" value="PYRAZINAMIDASE/NICOTINAMIDASE"/>
    <property type="match status" value="1"/>
</dbReference>
<accession>A0A6J4SAJ0</accession>
<keyword evidence="4 9" id="KW-0378">Hydrolase</keyword>
<evidence type="ECO:0000256" key="2">
    <source>
        <dbReference type="ARBA" id="ARBA00022642"/>
    </source>
</evidence>
<dbReference type="InterPro" id="IPR052347">
    <property type="entry name" value="Isochorismatase_Nicotinamidase"/>
</dbReference>
<evidence type="ECO:0000256" key="3">
    <source>
        <dbReference type="ARBA" id="ARBA00022723"/>
    </source>
</evidence>
<gene>
    <name evidence="9" type="ORF">AVDCRST_MAG69-1315</name>
</gene>
<dbReference type="PANTHER" id="PTHR11080:SF2">
    <property type="entry name" value="LD05707P"/>
    <property type="match status" value="1"/>
</dbReference>
<evidence type="ECO:0000256" key="7">
    <source>
        <dbReference type="ARBA" id="ARBA00043224"/>
    </source>
</evidence>
<comment type="similarity">
    <text evidence="1">Belongs to the isochorismatase family.</text>
</comment>
<dbReference type="EC" id="3.5.1.19" evidence="6"/>
<dbReference type="Pfam" id="PF00857">
    <property type="entry name" value="Isochorismatase"/>
    <property type="match status" value="1"/>
</dbReference>
<dbReference type="InterPro" id="IPR000868">
    <property type="entry name" value="Isochorismatase-like_dom"/>
</dbReference>
<sequence length="183" mass="19373">MARALLIVDYQSDFTPPDGALAVPGGDVIAGHLNELARSGTYDLVVATRDWHPPGHSSFREAGGPWPVHCVQGTPGAELHDLLDVNAVDLVLDKGQTTETEGYSAFEGTELETILRDHGIEEVTVVGLATDYCVRNTALDALRSGFKVRVDAEGVRGVDVHPGDSERALEEMRAAGAEVAAGS</sequence>
<dbReference type="AlphaFoldDB" id="A0A6J4SAJ0"/>
<comment type="pathway">
    <text evidence="5">Cofactor biosynthesis; nicotinate biosynthesis; nicotinate from nicotinamide: step 1/1.</text>
</comment>
<protein>
    <recommendedName>
        <fullName evidence="6">nicotinamidase</fullName>
        <ecNumber evidence="6">3.5.1.19</ecNumber>
    </recommendedName>
    <alternativeName>
        <fullName evidence="7">Nicotinamide deamidase</fullName>
    </alternativeName>
</protein>
<evidence type="ECO:0000256" key="4">
    <source>
        <dbReference type="ARBA" id="ARBA00022801"/>
    </source>
</evidence>
<name>A0A6J4SAJ0_9ACTN</name>
<dbReference type="GO" id="GO:0008936">
    <property type="term" value="F:nicotinamidase activity"/>
    <property type="evidence" value="ECO:0007669"/>
    <property type="project" value="UniProtKB-EC"/>
</dbReference>
<keyword evidence="3" id="KW-0479">Metal-binding</keyword>
<organism evidence="9">
    <name type="scientific">uncultured Solirubrobacteraceae bacterium</name>
    <dbReference type="NCBI Taxonomy" id="1162706"/>
    <lineage>
        <taxon>Bacteria</taxon>
        <taxon>Bacillati</taxon>
        <taxon>Actinomycetota</taxon>
        <taxon>Thermoleophilia</taxon>
        <taxon>Solirubrobacterales</taxon>
        <taxon>Solirubrobacteraceae</taxon>
        <taxon>environmental samples</taxon>
    </lineage>
</organism>
<reference evidence="9" key="1">
    <citation type="submission" date="2020-02" db="EMBL/GenBank/DDBJ databases">
        <authorList>
            <person name="Meier V. D."/>
        </authorList>
    </citation>
    <scope>NUCLEOTIDE SEQUENCE</scope>
    <source>
        <strain evidence="9">AVDCRST_MAG69</strain>
    </source>
</reference>
<feature type="domain" description="Isochorismatase-like" evidence="8">
    <location>
        <begin position="4"/>
        <end position="180"/>
    </location>
</feature>
<dbReference type="GO" id="GO:0019363">
    <property type="term" value="P:pyridine nucleotide biosynthetic process"/>
    <property type="evidence" value="ECO:0007669"/>
    <property type="project" value="UniProtKB-KW"/>
</dbReference>
<evidence type="ECO:0000256" key="6">
    <source>
        <dbReference type="ARBA" id="ARBA00039017"/>
    </source>
</evidence>
<proteinExistence type="inferred from homology"/>
<evidence type="ECO:0000256" key="5">
    <source>
        <dbReference type="ARBA" id="ARBA00037900"/>
    </source>
</evidence>
<dbReference type="Gene3D" id="3.40.50.850">
    <property type="entry name" value="Isochorismatase-like"/>
    <property type="match status" value="1"/>
</dbReference>
<dbReference type="InterPro" id="IPR036380">
    <property type="entry name" value="Isochorismatase-like_sf"/>
</dbReference>
<dbReference type="SUPFAM" id="SSF52499">
    <property type="entry name" value="Isochorismatase-like hydrolases"/>
    <property type="match status" value="1"/>
</dbReference>
<dbReference type="CDD" id="cd01011">
    <property type="entry name" value="nicotinamidase"/>
    <property type="match status" value="1"/>
</dbReference>
<evidence type="ECO:0000313" key="9">
    <source>
        <dbReference type="EMBL" id="CAA9490477.1"/>
    </source>
</evidence>